<evidence type="ECO:0000313" key="8">
    <source>
        <dbReference type="Proteomes" id="UP000054558"/>
    </source>
</evidence>
<dbReference type="PANTHER" id="PTHR43968">
    <property type="match status" value="1"/>
</dbReference>
<organism evidence="7 8">
    <name type="scientific">Klebsormidium nitens</name>
    <name type="common">Green alga</name>
    <name type="synonym">Ulothrix nitens</name>
    <dbReference type="NCBI Taxonomy" id="105231"/>
    <lineage>
        <taxon>Eukaryota</taxon>
        <taxon>Viridiplantae</taxon>
        <taxon>Streptophyta</taxon>
        <taxon>Klebsormidiophyceae</taxon>
        <taxon>Klebsormidiales</taxon>
        <taxon>Klebsormidiaceae</taxon>
        <taxon>Klebsormidium</taxon>
    </lineage>
</organism>
<accession>A0A1Y1IDL0</accession>
<dbReference type="Gene3D" id="3.40.30.10">
    <property type="entry name" value="Glutaredoxin"/>
    <property type="match status" value="1"/>
</dbReference>
<dbReference type="OMA" id="PWIERMH"/>
<dbReference type="AlphaFoldDB" id="A0A1Y1IDL0"/>
<dbReference type="InterPro" id="IPR005442">
    <property type="entry name" value="GST_omega"/>
</dbReference>
<sequence>MAELSVNADAYRALHADKKEDSLKLYGSWFCPFVQRSWITLEEKKVDYEYIEIDPYAKPPELMKLNPRGLVPTLDHNGRALYESLIVSEYVDETWPHEPKLLPDDTFKKAVGRIWIDHINKKIVPTFYRILQLRDAEHEEAKEDYLTALRELSQAYEASSPEGPFFFGPCISLVDIALAPWVPLRDFVLEHYKTFSIPWDDPQLKRLAAYKSAVDNSPSVRKTLADPEKLLGTYERYAKNTATSEVAKAVNAKKGLP</sequence>
<dbReference type="SUPFAM" id="SSF52833">
    <property type="entry name" value="Thioredoxin-like"/>
    <property type="match status" value="1"/>
</dbReference>
<dbReference type="InterPro" id="IPR010987">
    <property type="entry name" value="Glutathione-S-Trfase_C-like"/>
</dbReference>
<dbReference type="EC" id="2.5.1.18" evidence="1"/>
<dbReference type="PRINTS" id="PR01625">
    <property type="entry name" value="GSTRNSFRASEO"/>
</dbReference>
<name>A0A1Y1IDL0_KLENI</name>
<dbReference type="EMBL" id="DF237260">
    <property type="protein sequence ID" value="GAQ86786.1"/>
    <property type="molecule type" value="Genomic_DNA"/>
</dbReference>
<gene>
    <name evidence="7" type="ORF">KFL_003110080</name>
</gene>
<keyword evidence="8" id="KW-1185">Reference proteome</keyword>
<proteinExistence type="predicted"/>
<comment type="catalytic activity">
    <reaction evidence="4">
        <text>RX + glutathione = an S-substituted glutathione + a halide anion + H(+)</text>
        <dbReference type="Rhea" id="RHEA:16437"/>
        <dbReference type="ChEBI" id="CHEBI:15378"/>
        <dbReference type="ChEBI" id="CHEBI:16042"/>
        <dbReference type="ChEBI" id="CHEBI:17792"/>
        <dbReference type="ChEBI" id="CHEBI:57925"/>
        <dbReference type="ChEBI" id="CHEBI:90779"/>
        <dbReference type="EC" id="2.5.1.18"/>
    </reaction>
</comment>
<feature type="domain" description="GST N-terminal" evidence="5">
    <location>
        <begin position="21"/>
        <end position="99"/>
    </location>
</feature>
<evidence type="ECO:0000256" key="1">
    <source>
        <dbReference type="ARBA" id="ARBA00012452"/>
    </source>
</evidence>
<dbReference type="PROSITE" id="PS50405">
    <property type="entry name" value="GST_CTER"/>
    <property type="match status" value="1"/>
</dbReference>
<protein>
    <recommendedName>
        <fullName evidence="1">glutathione transferase</fullName>
        <ecNumber evidence="1">2.5.1.18</ecNumber>
    </recommendedName>
</protein>
<evidence type="ECO:0000259" key="5">
    <source>
        <dbReference type="PROSITE" id="PS50404"/>
    </source>
</evidence>
<evidence type="ECO:0000256" key="3">
    <source>
        <dbReference type="ARBA" id="ARBA00023002"/>
    </source>
</evidence>
<reference evidence="7 8" key="1">
    <citation type="journal article" date="2014" name="Nat. Commun.">
        <title>Klebsormidium flaccidum genome reveals primary factors for plant terrestrial adaptation.</title>
        <authorList>
            <person name="Hori K."/>
            <person name="Maruyama F."/>
            <person name="Fujisawa T."/>
            <person name="Togashi T."/>
            <person name="Yamamoto N."/>
            <person name="Seo M."/>
            <person name="Sato S."/>
            <person name="Yamada T."/>
            <person name="Mori H."/>
            <person name="Tajima N."/>
            <person name="Moriyama T."/>
            <person name="Ikeuchi M."/>
            <person name="Watanabe M."/>
            <person name="Wada H."/>
            <person name="Kobayashi K."/>
            <person name="Saito M."/>
            <person name="Masuda T."/>
            <person name="Sasaki-Sekimoto Y."/>
            <person name="Mashiguchi K."/>
            <person name="Awai K."/>
            <person name="Shimojima M."/>
            <person name="Masuda S."/>
            <person name="Iwai M."/>
            <person name="Nobusawa T."/>
            <person name="Narise T."/>
            <person name="Kondo S."/>
            <person name="Saito H."/>
            <person name="Sato R."/>
            <person name="Murakawa M."/>
            <person name="Ihara Y."/>
            <person name="Oshima-Yamada Y."/>
            <person name="Ohtaka K."/>
            <person name="Satoh M."/>
            <person name="Sonobe K."/>
            <person name="Ishii M."/>
            <person name="Ohtani R."/>
            <person name="Kanamori-Sato M."/>
            <person name="Honoki R."/>
            <person name="Miyazaki D."/>
            <person name="Mochizuki H."/>
            <person name="Umetsu J."/>
            <person name="Higashi K."/>
            <person name="Shibata D."/>
            <person name="Kamiya Y."/>
            <person name="Sato N."/>
            <person name="Nakamura Y."/>
            <person name="Tabata S."/>
            <person name="Ida S."/>
            <person name="Kurokawa K."/>
            <person name="Ohta H."/>
        </authorList>
    </citation>
    <scope>NUCLEOTIDE SEQUENCE [LARGE SCALE GENOMIC DNA]</scope>
    <source>
        <strain evidence="7 8">NIES-2285</strain>
    </source>
</reference>
<dbReference type="InterPro" id="IPR036249">
    <property type="entry name" value="Thioredoxin-like_sf"/>
</dbReference>
<dbReference type="STRING" id="105231.A0A1Y1IDL0"/>
<dbReference type="SUPFAM" id="SSF47616">
    <property type="entry name" value="GST C-terminal domain-like"/>
    <property type="match status" value="1"/>
</dbReference>
<dbReference type="InterPro" id="IPR036282">
    <property type="entry name" value="Glutathione-S-Trfase_C_sf"/>
</dbReference>
<dbReference type="Pfam" id="PF13417">
    <property type="entry name" value="GST_N_3"/>
    <property type="match status" value="1"/>
</dbReference>
<dbReference type="InterPro" id="IPR040079">
    <property type="entry name" value="Glutathione_S-Trfase"/>
</dbReference>
<dbReference type="Proteomes" id="UP000054558">
    <property type="component" value="Unassembled WGS sequence"/>
</dbReference>
<dbReference type="SFLD" id="SFLDG00358">
    <property type="entry name" value="Main_(cytGST)"/>
    <property type="match status" value="1"/>
</dbReference>
<dbReference type="SFLD" id="SFLDG01152">
    <property type="entry name" value="Main.3:_Omega-_and_Tau-like"/>
    <property type="match status" value="1"/>
</dbReference>
<evidence type="ECO:0000313" key="7">
    <source>
        <dbReference type="EMBL" id="GAQ86786.1"/>
    </source>
</evidence>
<feature type="domain" description="GST C-terminal" evidence="6">
    <location>
        <begin position="105"/>
        <end position="241"/>
    </location>
</feature>
<evidence type="ECO:0000256" key="4">
    <source>
        <dbReference type="ARBA" id="ARBA00047960"/>
    </source>
</evidence>
<dbReference type="SFLD" id="SFLDS00019">
    <property type="entry name" value="Glutathione_Transferase_(cytos"/>
    <property type="match status" value="1"/>
</dbReference>
<evidence type="ECO:0000259" key="6">
    <source>
        <dbReference type="PROSITE" id="PS50405"/>
    </source>
</evidence>
<dbReference type="Pfam" id="PF13410">
    <property type="entry name" value="GST_C_2"/>
    <property type="match status" value="1"/>
</dbReference>
<dbReference type="InterPro" id="IPR045073">
    <property type="entry name" value="Omega/Tau-like"/>
</dbReference>
<dbReference type="InterPro" id="IPR004045">
    <property type="entry name" value="Glutathione_S-Trfase_N"/>
</dbReference>
<dbReference type="PANTHER" id="PTHR43968:SF6">
    <property type="entry name" value="GLUTATHIONE S-TRANSFERASE OMEGA"/>
    <property type="match status" value="1"/>
</dbReference>
<dbReference type="GO" id="GO:0045174">
    <property type="term" value="F:glutathione dehydrogenase (ascorbate) activity"/>
    <property type="evidence" value="ECO:0007669"/>
    <property type="project" value="UniProtKB-ARBA"/>
</dbReference>
<dbReference type="InterPro" id="IPR050983">
    <property type="entry name" value="GST_Omega/HSP26"/>
</dbReference>
<dbReference type="GO" id="GO:0005737">
    <property type="term" value="C:cytoplasm"/>
    <property type="evidence" value="ECO:0000318"/>
    <property type="project" value="GO_Central"/>
</dbReference>
<dbReference type="OrthoDB" id="4951845at2759"/>
<dbReference type="GO" id="GO:0004364">
    <property type="term" value="F:glutathione transferase activity"/>
    <property type="evidence" value="ECO:0007669"/>
    <property type="project" value="UniProtKB-EC"/>
</dbReference>
<evidence type="ECO:0000256" key="2">
    <source>
        <dbReference type="ARBA" id="ARBA00022679"/>
    </source>
</evidence>
<dbReference type="Gene3D" id="1.20.1050.10">
    <property type="match status" value="1"/>
</dbReference>
<keyword evidence="3" id="KW-0560">Oxidoreductase</keyword>
<keyword evidence="2 7" id="KW-0808">Transferase</keyword>
<dbReference type="PROSITE" id="PS50404">
    <property type="entry name" value="GST_NTER"/>
    <property type="match status" value="1"/>
</dbReference>